<accession>A0A6P1TMB5</accession>
<protein>
    <submittedName>
        <fullName evidence="1">Uncharacterized protein</fullName>
    </submittedName>
</protein>
<dbReference type="Proteomes" id="UP000464314">
    <property type="component" value="Chromosome"/>
</dbReference>
<proteinExistence type="predicted"/>
<reference evidence="1 2" key="1">
    <citation type="submission" date="2020-01" db="EMBL/GenBank/DDBJ databases">
        <title>Genome analysis of Anaerocolumna sp. CBA3638.</title>
        <authorList>
            <person name="Kim J."/>
            <person name="Roh S.W."/>
        </authorList>
    </citation>
    <scope>NUCLEOTIDE SEQUENCE [LARGE SCALE GENOMIC DNA]</scope>
    <source>
        <strain evidence="1 2">CBA3638</strain>
    </source>
</reference>
<dbReference type="KEGG" id="anr:Ana3638_17515"/>
<dbReference type="AlphaFoldDB" id="A0A6P1TMB5"/>
<evidence type="ECO:0000313" key="2">
    <source>
        <dbReference type="Proteomes" id="UP000464314"/>
    </source>
</evidence>
<gene>
    <name evidence="1" type="ORF">Ana3638_17515</name>
</gene>
<name>A0A6P1TMB5_9FIRM</name>
<organism evidence="1 2">
    <name type="scientific">Anaerocolumna sedimenticola</name>
    <dbReference type="NCBI Taxonomy" id="2696063"/>
    <lineage>
        <taxon>Bacteria</taxon>
        <taxon>Bacillati</taxon>
        <taxon>Bacillota</taxon>
        <taxon>Clostridia</taxon>
        <taxon>Lachnospirales</taxon>
        <taxon>Lachnospiraceae</taxon>
        <taxon>Anaerocolumna</taxon>
    </lineage>
</organism>
<sequence>MQINGLGMINVYMRWKLFCGDTMIFHYGNTKEGNGIVSIGQRLKVKEVAKEK</sequence>
<keyword evidence="2" id="KW-1185">Reference proteome</keyword>
<dbReference type="EMBL" id="CP048000">
    <property type="protein sequence ID" value="QHQ62360.1"/>
    <property type="molecule type" value="Genomic_DNA"/>
</dbReference>
<dbReference type="RefSeq" id="WP_161839184.1">
    <property type="nucleotide sequence ID" value="NZ_CP048000.1"/>
</dbReference>
<evidence type="ECO:0000313" key="1">
    <source>
        <dbReference type="EMBL" id="QHQ62360.1"/>
    </source>
</evidence>